<proteinExistence type="predicted"/>
<keyword evidence="1" id="KW-0812">Transmembrane</keyword>
<dbReference type="Gramene" id="Ma07_t25370.1">
    <property type="protein sequence ID" value="Ma07_p25370.1"/>
    <property type="gene ID" value="Ma07_g25370"/>
</dbReference>
<dbReference type="PANTHER" id="PTHR46610">
    <property type="entry name" value="OS05G0181300 PROTEIN"/>
    <property type="match status" value="1"/>
</dbReference>
<dbReference type="InterPro" id="IPR045501">
    <property type="entry name" value="DUF6490"/>
</dbReference>
<dbReference type="EnsemblPlants" id="Ma07_t25370.1">
    <property type="protein sequence ID" value="Ma07_p25370.1"/>
    <property type="gene ID" value="Ma07_g25370"/>
</dbReference>
<keyword evidence="1" id="KW-1133">Transmembrane helix</keyword>
<dbReference type="InParanoid" id="A0A804JZQ6"/>
<dbReference type="OrthoDB" id="590545at2759"/>
<name>A0A804JZQ6_MUSAM</name>
<dbReference type="Pfam" id="PF20100">
    <property type="entry name" value="DUF6490"/>
    <property type="match status" value="1"/>
</dbReference>
<feature type="transmembrane region" description="Helical" evidence="1">
    <location>
        <begin position="127"/>
        <end position="145"/>
    </location>
</feature>
<evidence type="ECO:0000313" key="4">
    <source>
        <dbReference type="Proteomes" id="UP000012960"/>
    </source>
</evidence>
<evidence type="ECO:0000313" key="2">
    <source>
        <dbReference type="EMBL" id="CAG1857729.1"/>
    </source>
</evidence>
<keyword evidence="1" id="KW-0472">Membrane</keyword>
<dbReference type="Proteomes" id="UP000012960">
    <property type="component" value="Unplaced"/>
</dbReference>
<protein>
    <submittedName>
        <fullName evidence="2">(wild Malaysian banana) hypothetical protein</fullName>
    </submittedName>
</protein>
<dbReference type="AlphaFoldDB" id="A0A804JZQ6"/>
<organism evidence="3 4">
    <name type="scientific">Musa acuminata subsp. malaccensis</name>
    <name type="common">Wild banana</name>
    <name type="synonym">Musa malaccensis</name>
    <dbReference type="NCBI Taxonomy" id="214687"/>
    <lineage>
        <taxon>Eukaryota</taxon>
        <taxon>Viridiplantae</taxon>
        <taxon>Streptophyta</taxon>
        <taxon>Embryophyta</taxon>
        <taxon>Tracheophyta</taxon>
        <taxon>Spermatophyta</taxon>
        <taxon>Magnoliopsida</taxon>
        <taxon>Liliopsida</taxon>
        <taxon>Zingiberales</taxon>
        <taxon>Musaceae</taxon>
        <taxon>Musa</taxon>
    </lineage>
</organism>
<keyword evidence="4" id="KW-1185">Reference proteome</keyword>
<gene>
    <name evidence="2" type="ORF">GSMUA_29090.1</name>
</gene>
<dbReference type="EMBL" id="HG996473">
    <property type="protein sequence ID" value="CAG1857729.1"/>
    <property type="molecule type" value="Genomic_DNA"/>
</dbReference>
<feature type="transmembrane region" description="Helical" evidence="1">
    <location>
        <begin position="96"/>
        <end position="115"/>
    </location>
</feature>
<evidence type="ECO:0000256" key="1">
    <source>
        <dbReference type="SAM" id="Phobius"/>
    </source>
</evidence>
<accession>A0A804JZQ6</accession>
<reference evidence="3" key="2">
    <citation type="submission" date="2021-05" db="UniProtKB">
        <authorList>
            <consortium name="EnsemblPlants"/>
        </authorList>
    </citation>
    <scope>IDENTIFICATION</scope>
    <source>
        <strain evidence="3">subsp. malaccensis</strain>
    </source>
</reference>
<sequence>MERGKVLRQLAPDGCHGYVSTVVGSSGEADALTDGSWMQAFGLAFLSINSLTALYRSRDDPWNAAFILASYLDLLALFLCLRLFDSPHPDSLKRRGALKLAVWTLSTTLVAMFSYRVAAIMPFPVAILVWCMSGLTISGSFYAFFVHQSQDDDSCGAPSKPCKVCDSSARWGVDSESGTPIRARDMDMPAKLSCSTYVRPVT</sequence>
<dbReference type="PANTHER" id="PTHR46610:SF3">
    <property type="entry name" value="OS01G0238200 PROTEIN"/>
    <property type="match status" value="1"/>
</dbReference>
<reference evidence="2" key="1">
    <citation type="submission" date="2021-03" db="EMBL/GenBank/DDBJ databases">
        <authorList>
            <consortium name="Genoscope - CEA"/>
            <person name="William W."/>
        </authorList>
    </citation>
    <scope>NUCLEOTIDE SEQUENCE</scope>
    <source>
        <strain evidence="2">Doubled-haploid Pahang</strain>
    </source>
</reference>
<feature type="transmembrane region" description="Helical" evidence="1">
    <location>
        <begin position="62"/>
        <end position="84"/>
    </location>
</feature>
<evidence type="ECO:0000313" key="3">
    <source>
        <dbReference type="EnsemblPlants" id="Ma07_p25370.1"/>
    </source>
</evidence>